<dbReference type="Pfam" id="PF13620">
    <property type="entry name" value="CarboxypepD_reg"/>
    <property type="match status" value="1"/>
</dbReference>
<keyword evidence="4" id="KW-1133">Transmembrane helix</keyword>
<dbReference type="InterPro" id="IPR036942">
    <property type="entry name" value="Beta-barrel_TonB_sf"/>
</dbReference>
<keyword evidence="6" id="KW-0675">Receptor</keyword>
<dbReference type="InterPro" id="IPR041700">
    <property type="entry name" value="OMP_b-brl_3"/>
</dbReference>
<dbReference type="AlphaFoldDB" id="A0A2W7RGU3"/>
<sequence length="819" mass="93948">MECFINIIWFCFKKLNHNPSKYQYIFIIICFIIVFVLFNLNNVFGQSLKGKIVTANNTPIEFVTVSLLKDTINLENTITDSNGVYRFTRLKIGHYKLSVSHINYENKETAFNMLNDTIINVMLFLKSKELKEIAVSGKKPLIQRKVDRIIFNVENSLTAIGSNALEAISKAPGVRVINNTISLVGKSKLAIMFNGRLSQLTGDDLINYLKSTSANDISTIEVITNPPAKYDAEGNSGLINIITKKNTQLGYNCSVQLGDAQSTYNTLLGGVNLNYNKEKNKLYTLFNAGNGSTAPIEKNIIFYPTQTWKKTNNRRDYNRYITGTIGYDYQPNAKTAAGFNYSFGALSPNMKEAISTPIYNLFNTIDSSINTNANSTRNINYQSVNIHFENKIDSVGKKITIDGDWYFYQDNNERKFTNENYNANGELMPNTLTQYLSGSKQNINLYTLNIVADLPFKAYKISVGGKLSFINNKSDVSFYQRINNRYAFDNSNSNNFIYNENTQAIFANFSKTIKKFDFQVGLRSENTGTTGISQNNNQTTKNSYFKFFPTAYITYNLNDMNSFSLSYGKRINRPSYYKLNPFKWYTNSYSYSEGNPFLQPSFNNNFEISHTYNNFLTTALSVSNENNRFDQITIVQNNTNLQITKYLNFLKTYTYQLSSSVFINKINWLETNNQFQIFYSVSKSSLPETKPIIKGWGGYVSSDNQIVFNKVRTILGELNFWYQFPYIDGLDKSSGYYNIDAAIKFLVHKKKLQVTISGNDILKSNKPIYYSLFNNIKQQNNNYYDNQQINISILYKFGNQKIKKNYRQINNSEETKRIN</sequence>
<protein>
    <submittedName>
        <fullName evidence="6">Outer membrane receptor protein involved in Fe transport</fullName>
    </submittedName>
</protein>
<evidence type="ECO:0000313" key="7">
    <source>
        <dbReference type="Proteomes" id="UP000249720"/>
    </source>
</evidence>
<evidence type="ECO:0000256" key="3">
    <source>
        <dbReference type="ARBA" id="ARBA00023237"/>
    </source>
</evidence>
<dbReference type="EMBL" id="QKZV01000019">
    <property type="protein sequence ID" value="PZX59411.1"/>
    <property type="molecule type" value="Genomic_DNA"/>
</dbReference>
<name>A0A2W7RGU3_9BACT</name>
<evidence type="ECO:0000256" key="2">
    <source>
        <dbReference type="ARBA" id="ARBA00023136"/>
    </source>
</evidence>
<keyword evidence="3" id="KW-0998">Cell outer membrane</keyword>
<accession>A0A2W7RGU3</accession>
<dbReference type="Gene3D" id="2.40.170.20">
    <property type="entry name" value="TonB-dependent receptor, beta-barrel domain"/>
    <property type="match status" value="1"/>
</dbReference>
<dbReference type="Pfam" id="PF14905">
    <property type="entry name" value="OMP_b-brl_3"/>
    <property type="match status" value="1"/>
</dbReference>
<proteinExistence type="predicted"/>
<dbReference type="InterPro" id="IPR008969">
    <property type="entry name" value="CarboxyPept-like_regulatory"/>
</dbReference>
<evidence type="ECO:0000313" key="6">
    <source>
        <dbReference type="EMBL" id="PZX59411.1"/>
    </source>
</evidence>
<dbReference type="PANTHER" id="PTHR40980:SF4">
    <property type="entry name" value="TONB-DEPENDENT RECEPTOR-LIKE BETA-BARREL DOMAIN-CONTAINING PROTEIN"/>
    <property type="match status" value="1"/>
</dbReference>
<dbReference type="SUPFAM" id="SSF56935">
    <property type="entry name" value="Porins"/>
    <property type="match status" value="1"/>
</dbReference>
<keyword evidence="2 4" id="KW-0472">Membrane</keyword>
<evidence type="ECO:0000256" key="1">
    <source>
        <dbReference type="ARBA" id="ARBA00004442"/>
    </source>
</evidence>
<dbReference type="PANTHER" id="PTHR40980">
    <property type="entry name" value="PLUG DOMAIN-CONTAINING PROTEIN"/>
    <property type="match status" value="1"/>
</dbReference>
<keyword evidence="7" id="KW-1185">Reference proteome</keyword>
<evidence type="ECO:0000256" key="4">
    <source>
        <dbReference type="SAM" id="Phobius"/>
    </source>
</evidence>
<gene>
    <name evidence="6" type="ORF">LX80_02847</name>
</gene>
<reference evidence="6 7" key="1">
    <citation type="submission" date="2018-06" db="EMBL/GenBank/DDBJ databases">
        <title>Genomic Encyclopedia of Archaeal and Bacterial Type Strains, Phase II (KMG-II): from individual species to whole genera.</title>
        <authorList>
            <person name="Goeker M."/>
        </authorList>
    </citation>
    <scope>NUCLEOTIDE SEQUENCE [LARGE SCALE GENOMIC DNA]</scope>
    <source>
        <strain evidence="6 7">DSM 23241</strain>
    </source>
</reference>
<feature type="transmembrane region" description="Helical" evidence="4">
    <location>
        <begin position="22"/>
        <end position="40"/>
    </location>
</feature>
<evidence type="ECO:0000259" key="5">
    <source>
        <dbReference type="Pfam" id="PF14905"/>
    </source>
</evidence>
<dbReference type="OrthoDB" id="905812at2"/>
<keyword evidence="4" id="KW-0812">Transmembrane</keyword>
<dbReference type="InterPro" id="IPR013783">
    <property type="entry name" value="Ig-like_fold"/>
</dbReference>
<dbReference type="GO" id="GO:0009279">
    <property type="term" value="C:cell outer membrane"/>
    <property type="evidence" value="ECO:0007669"/>
    <property type="project" value="UniProtKB-SubCell"/>
</dbReference>
<dbReference type="Proteomes" id="UP000249720">
    <property type="component" value="Unassembled WGS sequence"/>
</dbReference>
<dbReference type="SUPFAM" id="SSF49464">
    <property type="entry name" value="Carboxypeptidase regulatory domain-like"/>
    <property type="match status" value="1"/>
</dbReference>
<dbReference type="RefSeq" id="WP_074417461.1">
    <property type="nucleotide sequence ID" value="NZ_QKZV01000019.1"/>
</dbReference>
<dbReference type="Gene3D" id="2.60.40.10">
    <property type="entry name" value="Immunoglobulins"/>
    <property type="match status" value="1"/>
</dbReference>
<comment type="subcellular location">
    <subcellularLocation>
        <location evidence="1">Cell outer membrane</location>
    </subcellularLocation>
</comment>
<comment type="caution">
    <text evidence="6">The sequence shown here is derived from an EMBL/GenBank/DDBJ whole genome shotgun (WGS) entry which is preliminary data.</text>
</comment>
<organism evidence="6 7">
    <name type="scientific">Hydrotalea sandarakina</name>
    <dbReference type="NCBI Taxonomy" id="1004304"/>
    <lineage>
        <taxon>Bacteria</taxon>
        <taxon>Pseudomonadati</taxon>
        <taxon>Bacteroidota</taxon>
        <taxon>Chitinophagia</taxon>
        <taxon>Chitinophagales</taxon>
        <taxon>Chitinophagaceae</taxon>
        <taxon>Hydrotalea</taxon>
    </lineage>
</organism>
<feature type="domain" description="Outer membrane protein beta-barrel" evidence="5">
    <location>
        <begin position="391"/>
        <end position="795"/>
    </location>
</feature>